<dbReference type="EMBL" id="MU001670">
    <property type="protein sequence ID" value="KAF2461842.1"/>
    <property type="molecule type" value="Genomic_DNA"/>
</dbReference>
<organism evidence="2 3">
    <name type="scientific">Lineolata rhizophorae</name>
    <dbReference type="NCBI Taxonomy" id="578093"/>
    <lineage>
        <taxon>Eukaryota</taxon>
        <taxon>Fungi</taxon>
        <taxon>Dikarya</taxon>
        <taxon>Ascomycota</taxon>
        <taxon>Pezizomycotina</taxon>
        <taxon>Dothideomycetes</taxon>
        <taxon>Dothideomycetes incertae sedis</taxon>
        <taxon>Lineolatales</taxon>
        <taxon>Lineolataceae</taxon>
        <taxon>Lineolata</taxon>
    </lineage>
</organism>
<keyword evidence="3" id="KW-1185">Reference proteome</keyword>
<evidence type="ECO:0000313" key="3">
    <source>
        <dbReference type="Proteomes" id="UP000799766"/>
    </source>
</evidence>
<gene>
    <name evidence="2" type="ORF">BDY21DRAFT_388920</name>
</gene>
<reference evidence="2" key="1">
    <citation type="journal article" date="2020" name="Stud. Mycol.">
        <title>101 Dothideomycetes genomes: a test case for predicting lifestyles and emergence of pathogens.</title>
        <authorList>
            <person name="Haridas S."/>
            <person name="Albert R."/>
            <person name="Binder M."/>
            <person name="Bloem J."/>
            <person name="Labutti K."/>
            <person name="Salamov A."/>
            <person name="Andreopoulos B."/>
            <person name="Baker S."/>
            <person name="Barry K."/>
            <person name="Bills G."/>
            <person name="Bluhm B."/>
            <person name="Cannon C."/>
            <person name="Castanera R."/>
            <person name="Culley D."/>
            <person name="Daum C."/>
            <person name="Ezra D."/>
            <person name="Gonzalez J."/>
            <person name="Henrissat B."/>
            <person name="Kuo A."/>
            <person name="Liang C."/>
            <person name="Lipzen A."/>
            <person name="Lutzoni F."/>
            <person name="Magnuson J."/>
            <person name="Mondo S."/>
            <person name="Nolan M."/>
            <person name="Ohm R."/>
            <person name="Pangilinan J."/>
            <person name="Park H.-J."/>
            <person name="Ramirez L."/>
            <person name="Alfaro M."/>
            <person name="Sun H."/>
            <person name="Tritt A."/>
            <person name="Yoshinaga Y."/>
            <person name="Zwiers L.-H."/>
            <person name="Turgeon B."/>
            <person name="Goodwin S."/>
            <person name="Spatafora J."/>
            <person name="Crous P."/>
            <person name="Grigoriev I."/>
        </authorList>
    </citation>
    <scope>NUCLEOTIDE SEQUENCE</scope>
    <source>
        <strain evidence="2">ATCC 16933</strain>
    </source>
</reference>
<evidence type="ECO:0000313" key="2">
    <source>
        <dbReference type="EMBL" id="KAF2461842.1"/>
    </source>
</evidence>
<dbReference type="AlphaFoldDB" id="A0A6A6PDG1"/>
<sequence>MEELTESFGRTGKMEGKKAALEGCMGYLRHEWESKGARRSSVAGPSNQGQAGRGWLFVDAVSWRPSATRFPWGLLQPPQIFVPVSGWSEPQGNIRKRGALAEAAPPGRGGAHSNVVIFESAFLRRHHRFGGAVATAPTARARRRQVCRWGLAGRTSRDSESRSRDRLGAAVAVTEASRQRPLGV</sequence>
<evidence type="ECO:0000256" key="1">
    <source>
        <dbReference type="SAM" id="MobiDB-lite"/>
    </source>
</evidence>
<proteinExistence type="predicted"/>
<feature type="region of interest" description="Disordered" evidence="1">
    <location>
        <begin position="153"/>
        <end position="184"/>
    </location>
</feature>
<dbReference type="Proteomes" id="UP000799766">
    <property type="component" value="Unassembled WGS sequence"/>
</dbReference>
<accession>A0A6A6PDG1</accession>
<protein>
    <submittedName>
        <fullName evidence="2">Uncharacterized protein</fullName>
    </submittedName>
</protein>
<name>A0A6A6PDG1_9PEZI</name>
<feature type="compositionally biased region" description="Basic and acidic residues" evidence="1">
    <location>
        <begin position="155"/>
        <end position="167"/>
    </location>
</feature>